<dbReference type="AlphaFoldDB" id="A0AAJ0BIF5"/>
<feature type="region of interest" description="Disordered" evidence="1">
    <location>
        <begin position="191"/>
        <end position="262"/>
    </location>
</feature>
<organism evidence="2 3">
    <name type="scientific">Echria macrotheca</name>
    <dbReference type="NCBI Taxonomy" id="438768"/>
    <lineage>
        <taxon>Eukaryota</taxon>
        <taxon>Fungi</taxon>
        <taxon>Dikarya</taxon>
        <taxon>Ascomycota</taxon>
        <taxon>Pezizomycotina</taxon>
        <taxon>Sordariomycetes</taxon>
        <taxon>Sordariomycetidae</taxon>
        <taxon>Sordariales</taxon>
        <taxon>Schizotheciaceae</taxon>
        <taxon>Echria</taxon>
    </lineage>
</organism>
<feature type="region of interest" description="Disordered" evidence="1">
    <location>
        <begin position="541"/>
        <end position="567"/>
    </location>
</feature>
<feature type="compositionally biased region" description="Acidic residues" evidence="1">
    <location>
        <begin position="438"/>
        <end position="454"/>
    </location>
</feature>
<feature type="compositionally biased region" description="Low complexity" evidence="1">
    <location>
        <begin position="225"/>
        <end position="234"/>
    </location>
</feature>
<evidence type="ECO:0008006" key="4">
    <source>
        <dbReference type="Google" id="ProtNLM"/>
    </source>
</evidence>
<sequence>MDPFRPRRTPDDGSGSDPDPSRNGARGRSGFIADPVELIRETIMPRGPQWKSGEPSDPWEVEITLLPSSAPRTRPVEYSREYSELKSRGLITTVIIPARDAASFTTTVSRCFRAALEGREWVPLRSLENPIDSTVYLKPSLSAVPASEQNFEFLVEECLIESHEGRLSLFIAPKSGRLSWDLIRQLPRVDQPELPPANFKPTPPLPTKSDASAASETPPDLPLTSASNNAASRAPSDKPPPPAKIEADSKGKFRCPDSKCPRSRVPFTSRDVCIEHWENKHKGSVVKEVDIPVAGQQSPSTSSAATNPVGQLGRTHDESVKPSFAKPHASSERATASEDSVPVPNRQLRPSTTEDGIEDSTRTTLSDSTALPTVGCSVATSGPTPPSESFIHGPLPLRSHAENSTNTSGSPASRPSDRTTSSNPNGRPGRKRRRITEGDEPSDDRNGDDDDGDNGEDKESGENANHADPAKLWACPFFKKDPDRYLSCAGGRWPLFHRVKEHLFRKHDLQHQCSRCWQRFKTKELLTEHSRAETVCALKTQAESPDDVTPQQIEQLKRRKRDGSSDAERWNSMFKILFPTIPDDEIPSPCEFYSRASSPELTHTAGNELPDQGSSLDDYRKFVANPPEEWTQRAEQMFTQVCQEHRGLSEEVCRSIARRILAKLPQLQRQLIGAFTREEAATCGEASPPSSLAGDGGGNMSELLDTGAGAGATEMPFLGDFGLDFFGEQGAEGFISDEAYNTTASTLGGPEMRQAEGNSVVPRHPQHPFSESLHAPSHAAAEQTESYDAAWLQSLTTWQDHNEEAVLD</sequence>
<dbReference type="PANTHER" id="PTHR38166">
    <property type="entry name" value="C2H2-TYPE DOMAIN-CONTAINING PROTEIN-RELATED"/>
    <property type="match status" value="1"/>
</dbReference>
<dbReference type="Proteomes" id="UP001239445">
    <property type="component" value="Unassembled WGS sequence"/>
</dbReference>
<feature type="compositionally biased region" description="Basic and acidic residues" evidence="1">
    <location>
        <begin position="1"/>
        <end position="11"/>
    </location>
</feature>
<reference evidence="2" key="1">
    <citation type="submission" date="2023-06" db="EMBL/GenBank/DDBJ databases">
        <title>Genome-scale phylogeny and comparative genomics of the fungal order Sordariales.</title>
        <authorList>
            <consortium name="Lawrence Berkeley National Laboratory"/>
            <person name="Hensen N."/>
            <person name="Bonometti L."/>
            <person name="Westerberg I."/>
            <person name="Brannstrom I.O."/>
            <person name="Guillou S."/>
            <person name="Cros-Aarteil S."/>
            <person name="Calhoun S."/>
            <person name="Haridas S."/>
            <person name="Kuo A."/>
            <person name="Mondo S."/>
            <person name="Pangilinan J."/>
            <person name="Riley R."/>
            <person name="Labutti K."/>
            <person name="Andreopoulos B."/>
            <person name="Lipzen A."/>
            <person name="Chen C."/>
            <person name="Yanf M."/>
            <person name="Daum C."/>
            <person name="Ng V."/>
            <person name="Clum A."/>
            <person name="Steindorff A."/>
            <person name="Ohm R."/>
            <person name="Martin F."/>
            <person name="Silar P."/>
            <person name="Natvig D."/>
            <person name="Lalanne C."/>
            <person name="Gautier V."/>
            <person name="Ament-Velasquez S.L."/>
            <person name="Kruys A."/>
            <person name="Hutchinson M.I."/>
            <person name="Powell A.J."/>
            <person name="Barry K."/>
            <person name="Miller A.N."/>
            <person name="Grigoriev I.V."/>
            <person name="Debuchy R."/>
            <person name="Gladieux P."/>
            <person name="Thoren M.H."/>
            <person name="Johannesson H."/>
        </authorList>
    </citation>
    <scope>NUCLEOTIDE SEQUENCE</scope>
    <source>
        <strain evidence="2">PSN4</strain>
    </source>
</reference>
<dbReference type="EMBL" id="MU839830">
    <property type="protein sequence ID" value="KAK1757758.1"/>
    <property type="molecule type" value="Genomic_DNA"/>
</dbReference>
<dbReference type="PANTHER" id="PTHR38166:SF1">
    <property type="entry name" value="C2H2-TYPE DOMAIN-CONTAINING PROTEIN"/>
    <property type="match status" value="1"/>
</dbReference>
<comment type="caution">
    <text evidence="2">The sequence shown here is derived from an EMBL/GenBank/DDBJ whole genome shotgun (WGS) entry which is preliminary data.</text>
</comment>
<keyword evidence="3" id="KW-1185">Reference proteome</keyword>
<name>A0AAJ0BIF5_9PEZI</name>
<accession>A0AAJ0BIF5</accession>
<feature type="region of interest" description="Disordered" evidence="1">
    <location>
        <begin position="288"/>
        <end position="467"/>
    </location>
</feature>
<evidence type="ECO:0000313" key="2">
    <source>
        <dbReference type="EMBL" id="KAK1757758.1"/>
    </source>
</evidence>
<feature type="compositionally biased region" description="Polar residues" evidence="1">
    <location>
        <begin position="402"/>
        <end position="422"/>
    </location>
</feature>
<feature type="region of interest" description="Disordered" evidence="1">
    <location>
        <begin position="742"/>
        <end position="785"/>
    </location>
</feature>
<protein>
    <recommendedName>
        <fullName evidence="4">C2H2-type domain-containing protein</fullName>
    </recommendedName>
</protein>
<feature type="compositionally biased region" description="Basic and acidic residues" evidence="1">
    <location>
        <begin position="245"/>
        <end position="260"/>
    </location>
</feature>
<evidence type="ECO:0000313" key="3">
    <source>
        <dbReference type="Proteomes" id="UP001239445"/>
    </source>
</evidence>
<feature type="compositionally biased region" description="Polar residues" evidence="1">
    <location>
        <begin position="362"/>
        <end position="371"/>
    </location>
</feature>
<feature type="compositionally biased region" description="Polar residues" evidence="1">
    <location>
        <begin position="295"/>
        <end position="309"/>
    </location>
</feature>
<feature type="region of interest" description="Disordered" evidence="1">
    <location>
        <begin position="1"/>
        <end position="32"/>
    </location>
</feature>
<proteinExistence type="predicted"/>
<evidence type="ECO:0000256" key="1">
    <source>
        <dbReference type="SAM" id="MobiDB-lite"/>
    </source>
</evidence>
<gene>
    <name evidence="2" type="ORF">QBC47DRAFT_376926</name>
</gene>